<dbReference type="AlphaFoldDB" id="A0A2C5XXR6"/>
<evidence type="ECO:0000313" key="2">
    <source>
        <dbReference type="EMBL" id="PHH60216.1"/>
    </source>
</evidence>
<proteinExistence type="predicted"/>
<protein>
    <submittedName>
        <fullName evidence="2">Uncharacterized protein</fullName>
    </submittedName>
</protein>
<keyword evidence="3" id="KW-1185">Reference proteome</keyword>
<organism evidence="2 3">
    <name type="scientific">Ophiocordyceps australis</name>
    <dbReference type="NCBI Taxonomy" id="1399860"/>
    <lineage>
        <taxon>Eukaryota</taxon>
        <taxon>Fungi</taxon>
        <taxon>Dikarya</taxon>
        <taxon>Ascomycota</taxon>
        <taxon>Pezizomycotina</taxon>
        <taxon>Sordariomycetes</taxon>
        <taxon>Hypocreomycetidae</taxon>
        <taxon>Hypocreales</taxon>
        <taxon>Ophiocordycipitaceae</taxon>
        <taxon>Ophiocordyceps</taxon>
    </lineage>
</organism>
<reference evidence="2 3" key="1">
    <citation type="submission" date="2017-06" db="EMBL/GenBank/DDBJ databases">
        <title>Ant-infecting Ophiocordyceps genomes reveal a high diversity of potential behavioral manipulation genes and a possible major role for enterotoxins.</title>
        <authorList>
            <person name="De Bekker C."/>
            <person name="Evans H.C."/>
            <person name="Brachmann A."/>
            <person name="Hughes D.P."/>
        </authorList>
    </citation>
    <scope>NUCLEOTIDE SEQUENCE [LARGE SCALE GENOMIC DNA]</scope>
    <source>
        <strain evidence="2 3">Map64</strain>
    </source>
</reference>
<accession>A0A2C5XXR6</accession>
<dbReference type="EMBL" id="NJET01000158">
    <property type="protein sequence ID" value="PHH60216.1"/>
    <property type="molecule type" value="Genomic_DNA"/>
</dbReference>
<comment type="caution">
    <text evidence="2">The sequence shown here is derived from an EMBL/GenBank/DDBJ whole genome shotgun (WGS) entry which is preliminary data.</text>
</comment>
<gene>
    <name evidence="2" type="ORF">CDD81_1958</name>
</gene>
<feature type="region of interest" description="Disordered" evidence="1">
    <location>
        <begin position="50"/>
        <end position="82"/>
    </location>
</feature>
<sequence>MLAQSSDSEALDRLVRQLGRQQEPMHEELCVIAGSAFPPPSPRRIILEATPLERTDETSSSTNQKPMKSPWVKTSRDRQAARVDMANSSIPSFSSAVCGTTKTAACKVSLMSCRSNSKQYLLAAGSSVGCKVQGGASLKAPTCSQ</sequence>
<name>A0A2C5XXR6_9HYPO</name>
<evidence type="ECO:0000313" key="3">
    <source>
        <dbReference type="Proteomes" id="UP000226192"/>
    </source>
</evidence>
<evidence type="ECO:0000256" key="1">
    <source>
        <dbReference type="SAM" id="MobiDB-lite"/>
    </source>
</evidence>
<dbReference type="Proteomes" id="UP000226192">
    <property type="component" value="Unassembled WGS sequence"/>
</dbReference>